<feature type="transmembrane region" description="Helical" evidence="1">
    <location>
        <begin position="95"/>
        <end position="113"/>
    </location>
</feature>
<dbReference type="PANTHER" id="PTHR42709">
    <property type="entry name" value="ALKALINE PHOSPHATASE LIKE PROTEIN"/>
    <property type="match status" value="1"/>
</dbReference>
<feature type="transmembrane region" description="Helical" evidence="1">
    <location>
        <begin position="53"/>
        <end position="74"/>
    </location>
</feature>
<dbReference type="EMBL" id="LHYK01000012">
    <property type="protein sequence ID" value="KXB08096.1"/>
    <property type="molecule type" value="Genomic_DNA"/>
</dbReference>
<dbReference type="GO" id="GO:0005886">
    <property type="term" value="C:plasma membrane"/>
    <property type="evidence" value="ECO:0007669"/>
    <property type="project" value="TreeGrafter"/>
</dbReference>
<evidence type="ECO:0000313" key="3">
    <source>
        <dbReference type="EMBL" id="KXB08096.1"/>
    </source>
</evidence>
<dbReference type="InterPro" id="IPR051311">
    <property type="entry name" value="DedA_domain"/>
</dbReference>
<dbReference type="Pfam" id="PF09335">
    <property type="entry name" value="VTT_dom"/>
    <property type="match status" value="1"/>
</dbReference>
<dbReference type="InterPro" id="IPR032816">
    <property type="entry name" value="VTT_dom"/>
</dbReference>
<protein>
    <recommendedName>
        <fullName evidence="2">VTT domain-containing protein</fullName>
    </recommendedName>
</protein>
<name>A0A133VNS7_9EURY</name>
<dbReference type="AlphaFoldDB" id="A0A133VNS7"/>
<keyword evidence="1" id="KW-0812">Transmembrane</keyword>
<reference evidence="3 4" key="1">
    <citation type="journal article" date="2016" name="Sci. Rep.">
        <title>Metabolic traits of an uncultured archaeal lineage -MSBL1- from brine pools of the Red Sea.</title>
        <authorList>
            <person name="Mwirichia R."/>
            <person name="Alam I."/>
            <person name="Rashid M."/>
            <person name="Vinu M."/>
            <person name="Ba-Alawi W."/>
            <person name="Anthony Kamau A."/>
            <person name="Kamanda Ngugi D."/>
            <person name="Goker M."/>
            <person name="Klenk H.P."/>
            <person name="Bajic V."/>
            <person name="Stingl U."/>
        </authorList>
    </citation>
    <scope>NUCLEOTIDE SEQUENCE [LARGE SCALE GENOMIC DNA]</scope>
    <source>
        <strain evidence="3">SCGC-AAA385D11</strain>
    </source>
</reference>
<feature type="domain" description="VTT" evidence="2">
    <location>
        <begin position="35"/>
        <end position="151"/>
    </location>
</feature>
<evidence type="ECO:0000259" key="2">
    <source>
        <dbReference type="Pfam" id="PF09335"/>
    </source>
</evidence>
<proteinExistence type="predicted"/>
<dbReference type="Proteomes" id="UP000070256">
    <property type="component" value="Unassembled WGS sequence"/>
</dbReference>
<gene>
    <name evidence="3" type="ORF">AKJ58_00915</name>
</gene>
<dbReference type="PANTHER" id="PTHR42709:SF10">
    <property type="entry name" value="SNARE ASSOCIATED GOLGI PROTEIN"/>
    <property type="match status" value="1"/>
</dbReference>
<feature type="transmembrane region" description="Helical" evidence="1">
    <location>
        <begin position="159"/>
        <end position="181"/>
    </location>
</feature>
<organism evidence="3 4">
    <name type="scientific">candidate division MSBL1 archaeon SCGC-AAA385D11</name>
    <dbReference type="NCBI Taxonomy" id="1698286"/>
    <lineage>
        <taxon>Archaea</taxon>
        <taxon>Methanobacteriati</taxon>
        <taxon>Methanobacteriota</taxon>
        <taxon>candidate division MSBL1</taxon>
    </lineage>
</organism>
<sequence>MIPKAMTWWQPLVTLGYPGVFLLSFLGASSIIFPIPYTAGLIAFGATGYFDLLLLATIAGLGSAAGEFVGYGAGYAGRKFVSGKHERKFKAMLRIFNKFGAPAIFLFALTPLPDDLLFIPLGLARYNFLKAFIPCALGKFLMCLILVHTGSVAGQMFAAGWLLALVTAVFLVLIIYLVLWVDWVKIADRFAPEPKDSAKFIGSQ</sequence>
<keyword evidence="1" id="KW-1133">Transmembrane helix</keyword>
<keyword evidence="1" id="KW-0472">Membrane</keyword>
<comment type="caution">
    <text evidence="3">The sequence shown here is derived from an EMBL/GenBank/DDBJ whole genome shotgun (WGS) entry which is preliminary data.</text>
</comment>
<feature type="transmembrane region" description="Helical" evidence="1">
    <location>
        <begin position="12"/>
        <end position="33"/>
    </location>
</feature>
<accession>A0A133VNS7</accession>
<keyword evidence="4" id="KW-1185">Reference proteome</keyword>
<evidence type="ECO:0000313" key="4">
    <source>
        <dbReference type="Proteomes" id="UP000070256"/>
    </source>
</evidence>
<feature type="transmembrane region" description="Helical" evidence="1">
    <location>
        <begin position="128"/>
        <end position="147"/>
    </location>
</feature>
<evidence type="ECO:0000256" key="1">
    <source>
        <dbReference type="SAM" id="Phobius"/>
    </source>
</evidence>